<dbReference type="PANTHER" id="PTHR31174">
    <property type="entry name" value="SEED MATURATION FAMILY PROTEIN"/>
    <property type="match status" value="1"/>
</dbReference>
<keyword evidence="2" id="KW-0677">Repeat</keyword>
<protein>
    <recommendedName>
        <fullName evidence="4">SMP domain-containing protein</fullName>
    </recommendedName>
</protein>
<gene>
    <name evidence="5" type="ORF">SLEP1_g1076</name>
</gene>
<feature type="compositionally biased region" description="Basic and acidic residues" evidence="3">
    <location>
        <begin position="1"/>
        <end position="11"/>
    </location>
</feature>
<evidence type="ECO:0000256" key="3">
    <source>
        <dbReference type="SAM" id="MobiDB-lite"/>
    </source>
</evidence>
<dbReference type="AlphaFoldDB" id="A0AAV5HLM3"/>
<evidence type="ECO:0000313" key="6">
    <source>
        <dbReference type="Proteomes" id="UP001054252"/>
    </source>
</evidence>
<name>A0AAV5HLM3_9ROSI</name>
<organism evidence="5 6">
    <name type="scientific">Rubroshorea leprosula</name>
    <dbReference type="NCBI Taxonomy" id="152421"/>
    <lineage>
        <taxon>Eukaryota</taxon>
        <taxon>Viridiplantae</taxon>
        <taxon>Streptophyta</taxon>
        <taxon>Embryophyta</taxon>
        <taxon>Tracheophyta</taxon>
        <taxon>Spermatophyta</taxon>
        <taxon>Magnoliopsida</taxon>
        <taxon>eudicotyledons</taxon>
        <taxon>Gunneridae</taxon>
        <taxon>Pentapetalae</taxon>
        <taxon>rosids</taxon>
        <taxon>malvids</taxon>
        <taxon>Malvales</taxon>
        <taxon>Dipterocarpaceae</taxon>
        <taxon>Rubroshorea</taxon>
    </lineage>
</organism>
<dbReference type="PANTHER" id="PTHR31174:SF31">
    <property type="entry name" value="LATE EMBRYOGENESIS ABUNDANT PROTEIN 3"/>
    <property type="match status" value="1"/>
</dbReference>
<evidence type="ECO:0000256" key="2">
    <source>
        <dbReference type="ARBA" id="ARBA00022737"/>
    </source>
</evidence>
<feature type="region of interest" description="Disordered" evidence="3">
    <location>
        <begin position="1"/>
        <end position="21"/>
    </location>
</feature>
<dbReference type="InterPro" id="IPR007011">
    <property type="entry name" value="LEA_SMP_dom"/>
</dbReference>
<feature type="domain" description="SMP" evidence="4">
    <location>
        <begin position="136"/>
        <end position="194"/>
    </location>
</feature>
<proteinExistence type="inferred from homology"/>
<feature type="domain" description="SMP" evidence="4">
    <location>
        <begin position="20"/>
        <end position="75"/>
    </location>
</feature>
<sequence length="264" mass="27613">MSQEQPRRPQEDQAPDQEPIRYGDLFNVVGDLASQPIVPQDAVAMQSAETLALGQTQRGGAASIMQSAAWLNERAGLVNQDDANVVAGDVPRVGISKLHHNGNILVTEKIAGQVVAQYVKPAEVVPTPAAIDRNAVTIGEALEAAALSKEGYKPVDPSDAAAIQAAEMRASGSNVIRAGGVAATAQSAATQNDRTMRDEDKTKLADVLSDATQKLPGDKPVTTRDAEGVIAAELRNKPDMNRPPGGIATTMAAAALINQNKTIL</sequence>
<evidence type="ECO:0000259" key="4">
    <source>
        <dbReference type="Pfam" id="PF04927"/>
    </source>
</evidence>
<comment type="similarity">
    <text evidence="1">Belongs to the LEA type SMP family.</text>
</comment>
<reference evidence="5 6" key="1">
    <citation type="journal article" date="2021" name="Commun. Biol.">
        <title>The genome of Shorea leprosula (Dipterocarpaceae) highlights the ecological relevance of drought in aseasonal tropical rainforests.</title>
        <authorList>
            <person name="Ng K.K.S."/>
            <person name="Kobayashi M.J."/>
            <person name="Fawcett J.A."/>
            <person name="Hatakeyama M."/>
            <person name="Paape T."/>
            <person name="Ng C.H."/>
            <person name="Ang C.C."/>
            <person name="Tnah L.H."/>
            <person name="Lee C.T."/>
            <person name="Nishiyama T."/>
            <person name="Sese J."/>
            <person name="O'Brien M.J."/>
            <person name="Copetti D."/>
            <person name="Mohd Noor M.I."/>
            <person name="Ong R.C."/>
            <person name="Putra M."/>
            <person name="Sireger I.Z."/>
            <person name="Indrioko S."/>
            <person name="Kosugi Y."/>
            <person name="Izuno A."/>
            <person name="Isagi Y."/>
            <person name="Lee S.L."/>
            <person name="Shimizu K.K."/>
        </authorList>
    </citation>
    <scope>NUCLEOTIDE SEQUENCE [LARGE SCALE GENOMIC DNA]</scope>
    <source>
        <strain evidence="5">214</strain>
    </source>
</reference>
<dbReference type="Proteomes" id="UP001054252">
    <property type="component" value="Unassembled WGS sequence"/>
</dbReference>
<comment type="caution">
    <text evidence="5">The sequence shown here is derived from an EMBL/GenBank/DDBJ whole genome shotgun (WGS) entry which is preliminary data.</text>
</comment>
<dbReference type="InterPro" id="IPR042971">
    <property type="entry name" value="LEA_SMP"/>
</dbReference>
<evidence type="ECO:0000256" key="1">
    <source>
        <dbReference type="ARBA" id="ARBA00010733"/>
    </source>
</evidence>
<dbReference type="Pfam" id="PF04927">
    <property type="entry name" value="SMP"/>
    <property type="match status" value="3"/>
</dbReference>
<accession>A0AAV5HLM3</accession>
<keyword evidence="6" id="KW-1185">Reference proteome</keyword>
<evidence type="ECO:0000313" key="5">
    <source>
        <dbReference type="EMBL" id="GKU86564.1"/>
    </source>
</evidence>
<dbReference type="EMBL" id="BPVZ01000001">
    <property type="protein sequence ID" value="GKU86564.1"/>
    <property type="molecule type" value="Genomic_DNA"/>
</dbReference>
<feature type="domain" description="SMP" evidence="4">
    <location>
        <begin position="202"/>
        <end position="260"/>
    </location>
</feature>